<dbReference type="AlphaFoldDB" id="A0A1L9VIF4"/>
<gene>
    <name evidence="1" type="ORF">ASPGLDRAFT_58744</name>
</gene>
<protein>
    <submittedName>
        <fullName evidence="1">Uncharacterized protein</fullName>
    </submittedName>
</protein>
<dbReference type="Gene3D" id="2.40.160.20">
    <property type="match status" value="1"/>
</dbReference>
<dbReference type="STRING" id="1160497.A0A1L9VIF4"/>
<sequence length="147" mass="16175">MSEFPSIKPAFTVQPMSGGILKSDLTFEPAIDAEFVGVGNDYIHADPDGQHPRLNAHGVVKTNDGALLYVNYTGVVAMGPLDHPFHFRGKSNSMEASWSIADCIILYTGNARYKEIENRVFVGQGRFRTEKDKPIVVEYKVGQVVSS</sequence>
<organism evidence="1 2">
    <name type="scientific">Aspergillus glaucus CBS 516.65</name>
    <dbReference type="NCBI Taxonomy" id="1160497"/>
    <lineage>
        <taxon>Eukaryota</taxon>
        <taxon>Fungi</taxon>
        <taxon>Dikarya</taxon>
        <taxon>Ascomycota</taxon>
        <taxon>Pezizomycotina</taxon>
        <taxon>Eurotiomycetes</taxon>
        <taxon>Eurotiomycetidae</taxon>
        <taxon>Eurotiales</taxon>
        <taxon>Aspergillaceae</taxon>
        <taxon>Aspergillus</taxon>
        <taxon>Aspergillus subgen. Aspergillus</taxon>
    </lineage>
</organism>
<name>A0A1L9VIF4_ASPGL</name>
<dbReference type="RefSeq" id="XP_022400382.1">
    <property type="nucleotide sequence ID" value="XM_022548339.1"/>
</dbReference>
<dbReference type="EMBL" id="KV878899">
    <property type="protein sequence ID" value="OJJ83684.1"/>
    <property type="molecule type" value="Genomic_DNA"/>
</dbReference>
<dbReference type="Proteomes" id="UP000184300">
    <property type="component" value="Unassembled WGS sequence"/>
</dbReference>
<reference evidence="2" key="1">
    <citation type="journal article" date="2017" name="Genome Biol.">
        <title>Comparative genomics reveals high biological diversity and specific adaptations in the industrially and medically important fungal genus Aspergillus.</title>
        <authorList>
            <person name="de Vries R.P."/>
            <person name="Riley R."/>
            <person name="Wiebenga A."/>
            <person name="Aguilar-Osorio G."/>
            <person name="Amillis S."/>
            <person name="Uchima C.A."/>
            <person name="Anderluh G."/>
            <person name="Asadollahi M."/>
            <person name="Askin M."/>
            <person name="Barry K."/>
            <person name="Battaglia E."/>
            <person name="Bayram O."/>
            <person name="Benocci T."/>
            <person name="Braus-Stromeyer S.A."/>
            <person name="Caldana C."/>
            <person name="Canovas D."/>
            <person name="Cerqueira G.C."/>
            <person name="Chen F."/>
            <person name="Chen W."/>
            <person name="Choi C."/>
            <person name="Clum A."/>
            <person name="Dos Santos R.A."/>
            <person name="Damasio A.R."/>
            <person name="Diallinas G."/>
            <person name="Emri T."/>
            <person name="Fekete E."/>
            <person name="Flipphi M."/>
            <person name="Freyberg S."/>
            <person name="Gallo A."/>
            <person name="Gournas C."/>
            <person name="Habgood R."/>
            <person name="Hainaut M."/>
            <person name="Harispe M.L."/>
            <person name="Henrissat B."/>
            <person name="Hilden K.S."/>
            <person name="Hope R."/>
            <person name="Hossain A."/>
            <person name="Karabika E."/>
            <person name="Karaffa L."/>
            <person name="Karanyi Z."/>
            <person name="Krasevec N."/>
            <person name="Kuo A."/>
            <person name="Kusch H."/>
            <person name="LaButti K."/>
            <person name="Lagendijk E.L."/>
            <person name="Lapidus A."/>
            <person name="Levasseur A."/>
            <person name="Lindquist E."/>
            <person name="Lipzen A."/>
            <person name="Logrieco A.F."/>
            <person name="MacCabe A."/>
            <person name="Maekelae M.R."/>
            <person name="Malavazi I."/>
            <person name="Melin P."/>
            <person name="Meyer V."/>
            <person name="Mielnichuk N."/>
            <person name="Miskei M."/>
            <person name="Molnar A.P."/>
            <person name="Mule G."/>
            <person name="Ngan C.Y."/>
            <person name="Orejas M."/>
            <person name="Orosz E."/>
            <person name="Ouedraogo J.P."/>
            <person name="Overkamp K.M."/>
            <person name="Park H.-S."/>
            <person name="Perrone G."/>
            <person name="Piumi F."/>
            <person name="Punt P.J."/>
            <person name="Ram A.F."/>
            <person name="Ramon A."/>
            <person name="Rauscher S."/>
            <person name="Record E."/>
            <person name="Riano-Pachon D.M."/>
            <person name="Robert V."/>
            <person name="Roehrig J."/>
            <person name="Ruller R."/>
            <person name="Salamov A."/>
            <person name="Salih N.S."/>
            <person name="Samson R.A."/>
            <person name="Sandor E."/>
            <person name="Sanguinetti M."/>
            <person name="Schuetze T."/>
            <person name="Sepcic K."/>
            <person name="Shelest E."/>
            <person name="Sherlock G."/>
            <person name="Sophianopoulou V."/>
            <person name="Squina F.M."/>
            <person name="Sun H."/>
            <person name="Susca A."/>
            <person name="Todd R.B."/>
            <person name="Tsang A."/>
            <person name="Unkles S.E."/>
            <person name="van de Wiele N."/>
            <person name="van Rossen-Uffink D."/>
            <person name="Oliveira J.V."/>
            <person name="Vesth T.C."/>
            <person name="Visser J."/>
            <person name="Yu J.-H."/>
            <person name="Zhou M."/>
            <person name="Andersen M.R."/>
            <person name="Archer D.B."/>
            <person name="Baker S.E."/>
            <person name="Benoit I."/>
            <person name="Brakhage A.A."/>
            <person name="Braus G.H."/>
            <person name="Fischer R."/>
            <person name="Frisvad J.C."/>
            <person name="Goldman G.H."/>
            <person name="Houbraken J."/>
            <person name="Oakley B."/>
            <person name="Pocsi I."/>
            <person name="Scazzocchio C."/>
            <person name="Seiboth B."/>
            <person name="vanKuyk P.A."/>
            <person name="Wortman J."/>
            <person name="Dyer P.S."/>
            <person name="Grigoriev I.V."/>
        </authorList>
    </citation>
    <scope>NUCLEOTIDE SEQUENCE [LARGE SCALE GENOMIC DNA]</scope>
    <source>
        <strain evidence="2">CBS 516.65</strain>
    </source>
</reference>
<dbReference type="VEuPathDB" id="FungiDB:ASPGLDRAFT_58744"/>
<accession>A0A1L9VIF4</accession>
<dbReference type="Pfam" id="PF11578">
    <property type="entry name" value="DUF3237"/>
    <property type="match status" value="1"/>
</dbReference>
<evidence type="ECO:0000313" key="1">
    <source>
        <dbReference type="EMBL" id="OJJ83684.1"/>
    </source>
</evidence>
<evidence type="ECO:0000313" key="2">
    <source>
        <dbReference type="Proteomes" id="UP000184300"/>
    </source>
</evidence>
<dbReference type="OrthoDB" id="2544694at2759"/>
<proteinExistence type="predicted"/>
<dbReference type="GeneID" id="34464599"/>
<keyword evidence="2" id="KW-1185">Reference proteome</keyword>